<reference evidence="2" key="1">
    <citation type="submission" date="2020-01" db="EMBL/GenBank/DDBJ databases">
        <authorList>
            <consortium name="DOE Joint Genome Institute"/>
            <person name="Haridas S."/>
            <person name="Albert R."/>
            <person name="Binder M."/>
            <person name="Bloem J."/>
            <person name="Labutti K."/>
            <person name="Salamov A."/>
            <person name="Andreopoulos B."/>
            <person name="Baker S.E."/>
            <person name="Barry K."/>
            <person name="Bills G."/>
            <person name="Bluhm B.H."/>
            <person name="Cannon C."/>
            <person name="Castanera R."/>
            <person name="Culley D.E."/>
            <person name="Daum C."/>
            <person name="Ezra D."/>
            <person name="Gonzalez J.B."/>
            <person name="Henrissat B."/>
            <person name="Kuo A."/>
            <person name="Liang C."/>
            <person name="Lipzen A."/>
            <person name="Lutzoni F."/>
            <person name="Magnuson J."/>
            <person name="Mondo S."/>
            <person name="Nolan M."/>
            <person name="Ohm R."/>
            <person name="Pangilinan J."/>
            <person name="Park H.-J."/>
            <person name="Ramirez L."/>
            <person name="Alfaro M."/>
            <person name="Sun H."/>
            <person name="Tritt A."/>
            <person name="Yoshinaga Y."/>
            <person name="Zwiers L.-H."/>
            <person name="Turgeon B.G."/>
            <person name="Goodwin S.B."/>
            <person name="Spatafora J.W."/>
            <person name="Crous P.W."/>
            <person name="Grigoriev I.V."/>
        </authorList>
    </citation>
    <scope>NUCLEOTIDE SEQUENCE</scope>
    <source>
        <strain evidence="2">CBS 394.84</strain>
    </source>
</reference>
<gene>
    <name evidence="2" type="ORF">K460DRAFT_402914</name>
</gene>
<evidence type="ECO:0000313" key="3">
    <source>
        <dbReference type="Proteomes" id="UP000800039"/>
    </source>
</evidence>
<accession>A0A9P4LAJ4</accession>
<dbReference type="AlphaFoldDB" id="A0A9P4LAJ4"/>
<evidence type="ECO:0000313" key="2">
    <source>
        <dbReference type="EMBL" id="KAF1847568.1"/>
    </source>
</evidence>
<protein>
    <submittedName>
        <fullName evidence="2">Uncharacterized protein</fullName>
    </submittedName>
</protein>
<keyword evidence="3" id="KW-1185">Reference proteome</keyword>
<sequence>MAGGQRCKGSYDPGIGQNRSHGHESHDPDRFGFTIGANWREFTCSRGTFLVGHNKMKAERRIRIHTIRSEQKQNGDRRLGTTGNINMLALLHLLLPMYAGSIERAVEMRETATKCTWKIKRFLQTNSPEATGNKRRNQSGTLKGWSITTNLWSVEEDRKRQRDRGTP</sequence>
<dbReference type="Proteomes" id="UP000800039">
    <property type="component" value="Unassembled WGS sequence"/>
</dbReference>
<proteinExistence type="predicted"/>
<dbReference type="GeneID" id="63853820"/>
<dbReference type="EMBL" id="ML976615">
    <property type="protein sequence ID" value="KAF1847568.1"/>
    <property type="molecule type" value="Genomic_DNA"/>
</dbReference>
<organism evidence="2 3">
    <name type="scientific">Cucurbitaria berberidis CBS 394.84</name>
    <dbReference type="NCBI Taxonomy" id="1168544"/>
    <lineage>
        <taxon>Eukaryota</taxon>
        <taxon>Fungi</taxon>
        <taxon>Dikarya</taxon>
        <taxon>Ascomycota</taxon>
        <taxon>Pezizomycotina</taxon>
        <taxon>Dothideomycetes</taxon>
        <taxon>Pleosporomycetidae</taxon>
        <taxon>Pleosporales</taxon>
        <taxon>Pleosporineae</taxon>
        <taxon>Cucurbitariaceae</taxon>
        <taxon>Cucurbitaria</taxon>
    </lineage>
</organism>
<evidence type="ECO:0000256" key="1">
    <source>
        <dbReference type="SAM" id="MobiDB-lite"/>
    </source>
</evidence>
<comment type="caution">
    <text evidence="2">The sequence shown here is derived from an EMBL/GenBank/DDBJ whole genome shotgun (WGS) entry which is preliminary data.</text>
</comment>
<name>A0A9P4LAJ4_9PLEO</name>
<feature type="region of interest" description="Disordered" evidence="1">
    <location>
        <begin position="1"/>
        <end position="29"/>
    </location>
</feature>
<dbReference type="RefSeq" id="XP_040790131.1">
    <property type="nucleotide sequence ID" value="XM_040936570.1"/>
</dbReference>